<keyword evidence="1" id="KW-0812">Transmembrane</keyword>
<feature type="transmembrane region" description="Helical" evidence="1">
    <location>
        <begin position="74"/>
        <end position="94"/>
    </location>
</feature>
<gene>
    <name evidence="2" type="ORF">GCM10007047_11240</name>
</gene>
<proteinExistence type="predicted"/>
<dbReference type="AlphaFoldDB" id="A0A8J3GCA7"/>
<name>A0A8J3GCA7_9BACT</name>
<sequence>MKIFKYFAAVLSFIIVSIFVAVASGALIVILSKPNPESTGWLSEVLPISIDLGLVIETGEAGHPVGIGFQWWNLPGTILGILGGIGSAKASIYGKQSKKANKTR</sequence>
<evidence type="ECO:0000256" key="1">
    <source>
        <dbReference type="SAM" id="Phobius"/>
    </source>
</evidence>
<keyword evidence="3" id="KW-1185">Reference proteome</keyword>
<feature type="transmembrane region" description="Helical" evidence="1">
    <location>
        <begin position="7"/>
        <end position="31"/>
    </location>
</feature>
<protein>
    <submittedName>
        <fullName evidence="2">Uncharacterized protein</fullName>
    </submittedName>
</protein>
<dbReference type="Proteomes" id="UP000642829">
    <property type="component" value="Unassembled WGS sequence"/>
</dbReference>
<reference evidence="2" key="2">
    <citation type="submission" date="2020-09" db="EMBL/GenBank/DDBJ databases">
        <authorList>
            <person name="Sun Q."/>
            <person name="Kim S."/>
        </authorList>
    </citation>
    <scope>NUCLEOTIDE SEQUENCE</scope>
    <source>
        <strain evidence="2">KCTC 12870</strain>
    </source>
</reference>
<accession>A0A8J3GCA7</accession>
<reference evidence="2" key="1">
    <citation type="journal article" date="2014" name="Int. J. Syst. Evol. Microbiol.">
        <title>Complete genome sequence of Corynebacterium casei LMG S-19264T (=DSM 44701T), isolated from a smear-ripened cheese.</title>
        <authorList>
            <consortium name="US DOE Joint Genome Institute (JGI-PGF)"/>
            <person name="Walter F."/>
            <person name="Albersmeier A."/>
            <person name="Kalinowski J."/>
            <person name="Ruckert C."/>
        </authorList>
    </citation>
    <scope>NUCLEOTIDE SEQUENCE</scope>
    <source>
        <strain evidence="2">KCTC 12870</strain>
    </source>
</reference>
<organism evidence="2 3">
    <name type="scientific">Cerasicoccus arenae</name>
    <dbReference type="NCBI Taxonomy" id="424488"/>
    <lineage>
        <taxon>Bacteria</taxon>
        <taxon>Pseudomonadati</taxon>
        <taxon>Verrucomicrobiota</taxon>
        <taxon>Opitutia</taxon>
        <taxon>Puniceicoccales</taxon>
        <taxon>Cerasicoccaceae</taxon>
        <taxon>Cerasicoccus</taxon>
    </lineage>
</organism>
<dbReference type="EMBL" id="BMXG01000005">
    <property type="protein sequence ID" value="GHB97015.1"/>
    <property type="molecule type" value="Genomic_DNA"/>
</dbReference>
<keyword evidence="1" id="KW-1133">Transmembrane helix</keyword>
<dbReference type="RefSeq" id="WP_189512768.1">
    <property type="nucleotide sequence ID" value="NZ_BMXG01000005.1"/>
</dbReference>
<keyword evidence="1" id="KW-0472">Membrane</keyword>
<evidence type="ECO:0000313" key="3">
    <source>
        <dbReference type="Proteomes" id="UP000642829"/>
    </source>
</evidence>
<comment type="caution">
    <text evidence="2">The sequence shown here is derived from an EMBL/GenBank/DDBJ whole genome shotgun (WGS) entry which is preliminary data.</text>
</comment>
<evidence type="ECO:0000313" key="2">
    <source>
        <dbReference type="EMBL" id="GHB97015.1"/>
    </source>
</evidence>